<dbReference type="InterPro" id="IPR029001">
    <property type="entry name" value="ITPase-like_fam"/>
</dbReference>
<dbReference type="Pfam" id="PF02545">
    <property type="entry name" value="Maf"/>
    <property type="match status" value="1"/>
</dbReference>
<dbReference type="EMBL" id="JAXCLX010000001">
    <property type="protein sequence ID" value="MDY0872171.1"/>
    <property type="molecule type" value="Genomic_DNA"/>
</dbReference>
<dbReference type="PIRSF" id="PIRSF006305">
    <property type="entry name" value="Maf"/>
    <property type="match status" value="1"/>
</dbReference>
<dbReference type="SUPFAM" id="SSF52972">
    <property type="entry name" value="ITPase-like"/>
    <property type="match status" value="1"/>
</dbReference>
<evidence type="ECO:0000256" key="1">
    <source>
        <dbReference type="ARBA" id="ARBA00001968"/>
    </source>
</evidence>
<dbReference type="HAMAP" id="MF_00528">
    <property type="entry name" value="Maf"/>
    <property type="match status" value="1"/>
</dbReference>
<dbReference type="CDD" id="cd00555">
    <property type="entry name" value="Maf"/>
    <property type="match status" value="1"/>
</dbReference>
<evidence type="ECO:0000313" key="5">
    <source>
        <dbReference type="EMBL" id="MDY0872171.1"/>
    </source>
</evidence>
<feature type="active site" description="Proton acceptor" evidence="4">
    <location>
        <position position="76"/>
    </location>
</feature>
<dbReference type="EC" id="3.6.1.9" evidence="4"/>
<comment type="caution">
    <text evidence="4">Lacks conserved residue(s) required for the propagation of feature annotation.</text>
</comment>
<dbReference type="RefSeq" id="WP_320500588.1">
    <property type="nucleotide sequence ID" value="NZ_JAXCLX010000001.1"/>
</dbReference>
<evidence type="ECO:0000313" key="6">
    <source>
        <dbReference type="Proteomes" id="UP001271769"/>
    </source>
</evidence>
<dbReference type="InterPro" id="IPR003697">
    <property type="entry name" value="Maf-like"/>
</dbReference>
<comment type="function">
    <text evidence="4">Nucleoside triphosphate pyrophosphatase. May have a dual role in cell division arrest and in preventing the incorporation of modified nucleotides into cellular nucleic acids.</text>
</comment>
<keyword evidence="2 4" id="KW-0378">Hydrolase</keyword>
<dbReference type="Proteomes" id="UP001271769">
    <property type="component" value="Unassembled WGS sequence"/>
</dbReference>
<evidence type="ECO:0000256" key="3">
    <source>
        <dbReference type="ARBA" id="ARBA00023080"/>
    </source>
</evidence>
<gene>
    <name evidence="5" type="ORF">SMD31_09560</name>
</gene>
<dbReference type="PANTHER" id="PTHR43213:SF5">
    <property type="entry name" value="BIFUNCTIONAL DTTP_UTP PYROPHOSPHATASE_METHYLTRANSFERASE PROTEIN-RELATED"/>
    <property type="match status" value="1"/>
</dbReference>
<reference evidence="5 6" key="1">
    <citation type="journal article" date="2013" name="Antonie Van Leeuwenhoek">
        <title>Dongia rigui sp. nov., isolated from freshwater of a large wetland in Korea.</title>
        <authorList>
            <person name="Baik K.S."/>
            <person name="Hwang Y.M."/>
            <person name="Choi J.S."/>
            <person name="Kwon J."/>
            <person name="Seong C.N."/>
        </authorList>
    </citation>
    <scope>NUCLEOTIDE SEQUENCE [LARGE SCALE GENOMIC DNA]</scope>
    <source>
        <strain evidence="5 6">04SU4-P</strain>
    </source>
</reference>
<name>A0ABU5DXX1_9PROT</name>
<comment type="similarity">
    <text evidence="4">Belongs to the Maf family.</text>
</comment>
<comment type="caution">
    <text evidence="5">The sequence shown here is derived from an EMBL/GenBank/DDBJ whole genome shotgun (WGS) entry which is preliminary data.</text>
</comment>
<dbReference type="PANTHER" id="PTHR43213">
    <property type="entry name" value="BIFUNCTIONAL DTTP/UTP PYROPHOSPHATASE/METHYLTRANSFERASE PROTEIN-RELATED"/>
    <property type="match status" value="1"/>
</dbReference>
<accession>A0ABU5DXX1</accession>
<comment type="catalytic activity">
    <reaction evidence="4">
        <text>a 2'-deoxyribonucleoside 5'-triphosphate + H2O = a 2'-deoxyribonucleoside 5'-phosphate + diphosphate + H(+)</text>
        <dbReference type="Rhea" id="RHEA:44644"/>
        <dbReference type="ChEBI" id="CHEBI:15377"/>
        <dbReference type="ChEBI" id="CHEBI:15378"/>
        <dbReference type="ChEBI" id="CHEBI:33019"/>
        <dbReference type="ChEBI" id="CHEBI:61560"/>
        <dbReference type="ChEBI" id="CHEBI:65317"/>
        <dbReference type="EC" id="3.6.1.9"/>
    </reaction>
</comment>
<comment type="catalytic activity">
    <reaction evidence="4">
        <text>a ribonucleoside 5'-triphosphate + H2O = a ribonucleoside 5'-phosphate + diphosphate + H(+)</text>
        <dbReference type="Rhea" id="RHEA:23996"/>
        <dbReference type="ChEBI" id="CHEBI:15377"/>
        <dbReference type="ChEBI" id="CHEBI:15378"/>
        <dbReference type="ChEBI" id="CHEBI:33019"/>
        <dbReference type="ChEBI" id="CHEBI:58043"/>
        <dbReference type="ChEBI" id="CHEBI:61557"/>
        <dbReference type="EC" id="3.6.1.9"/>
    </reaction>
</comment>
<sequence>MTVSLVLASGSAARAKMLRDAGVTLEIIKPAVDEDELKASYRAEGADVIDTAIALAEMKAQAVSRKQDGRYVLGADQMLECEGVWFDKPADIAAARAQLKALRGRKHHLISAAVLVKDGQRLWHHVDRAELTMRDVSDEFLEWYLALAGDAVTASVGAYHLEGLGAQLMTRVRGDFFTVLGLPLLPVLAILRSHGMLRA</sequence>
<proteinExistence type="inferred from homology"/>
<evidence type="ECO:0000256" key="2">
    <source>
        <dbReference type="ARBA" id="ARBA00022801"/>
    </source>
</evidence>
<keyword evidence="4" id="KW-0963">Cytoplasm</keyword>
<organism evidence="5 6">
    <name type="scientific">Dongia rigui</name>
    <dbReference type="NCBI Taxonomy" id="940149"/>
    <lineage>
        <taxon>Bacteria</taxon>
        <taxon>Pseudomonadati</taxon>
        <taxon>Pseudomonadota</taxon>
        <taxon>Alphaproteobacteria</taxon>
        <taxon>Rhodospirillales</taxon>
        <taxon>Dongiaceae</taxon>
        <taxon>Dongia</taxon>
    </lineage>
</organism>
<comment type="cofactor">
    <cofactor evidence="1 4">
        <name>a divalent metal cation</name>
        <dbReference type="ChEBI" id="CHEBI:60240"/>
    </cofactor>
</comment>
<keyword evidence="6" id="KW-1185">Reference proteome</keyword>
<evidence type="ECO:0000256" key="4">
    <source>
        <dbReference type="HAMAP-Rule" id="MF_00528"/>
    </source>
</evidence>
<comment type="subcellular location">
    <subcellularLocation>
        <location evidence="4">Cytoplasm</location>
    </subcellularLocation>
</comment>
<protein>
    <recommendedName>
        <fullName evidence="4">Nucleoside triphosphate pyrophosphatase</fullName>
        <ecNumber evidence="4">3.6.1.9</ecNumber>
    </recommendedName>
    <alternativeName>
        <fullName evidence="4">Nucleotide pyrophosphatase</fullName>
        <shortName evidence="4">Nucleotide PPase</shortName>
    </alternativeName>
</protein>
<dbReference type="Gene3D" id="3.90.950.10">
    <property type="match status" value="1"/>
</dbReference>
<keyword evidence="3 4" id="KW-0546">Nucleotide metabolism</keyword>